<evidence type="ECO:0000256" key="5">
    <source>
        <dbReference type="ARBA" id="ARBA00022989"/>
    </source>
</evidence>
<evidence type="ECO:0000313" key="11">
    <source>
        <dbReference type="EMBL" id="MDW0110844.1"/>
    </source>
</evidence>
<name>A0ABU4G1K4_9BACL</name>
<evidence type="ECO:0000256" key="3">
    <source>
        <dbReference type="ARBA" id="ARBA00022475"/>
    </source>
</evidence>
<dbReference type="InterPro" id="IPR050330">
    <property type="entry name" value="Bact_OuterMem_StrucFunc"/>
</dbReference>
<keyword evidence="12" id="KW-1185">Reference proteome</keyword>
<dbReference type="Gene3D" id="3.30.1330.60">
    <property type="entry name" value="OmpA-like domain"/>
    <property type="match status" value="1"/>
</dbReference>
<feature type="region of interest" description="Disordered" evidence="8">
    <location>
        <begin position="65"/>
        <end position="87"/>
    </location>
</feature>
<protein>
    <submittedName>
        <fullName evidence="11">Flagellar motor protein MotB</fullName>
    </submittedName>
</protein>
<evidence type="ECO:0000256" key="9">
    <source>
        <dbReference type="SAM" id="Phobius"/>
    </source>
</evidence>
<comment type="subcellular location">
    <subcellularLocation>
        <location evidence="1">Cell membrane</location>
        <topology evidence="1">Single-pass membrane protein</topology>
    </subcellularLocation>
</comment>
<dbReference type="PROSITE" id="PS51123">
    <property type="entry name" value="OMPA_2"/>
    <property type="match status" value="1"/>
</dbReference>
<keyword evidence="3" id="KW-1003">Cell membrane</keyword>
<evidence type="ECO:0000256" key="6">
    <source>
        <dbReference type="ARBA" id="ARBA00023136"/>
    </source>
</evidence>
<organism evidence="11 12">
    <name type="scientific">Sporosarcina aquimarina</name>
    <dbReference type="NCBI Taxonomy" id="114975"/>
    <lineage>
        <taxon>Bacteria</taxon>
        <taxon>Bacillati</taxon>
        <taxon>Bacillota</taxon>
        <taxon>Bacilli</taxon>
        <taxon>Bacillales</taxon>
        <taxon>Caryophanaceae</taxon>
        <taxon>Sporosarcina</taxon>
    </lineage>
</organism>
<proteinExistence type="inferred from homology"/>
<keyword evidence="4 9" id="KW-0812">Transmembrane</keyword>
<comment type="similarity">
    <text evidence="2">Belongs to the MotB family.</text>
</comment>
<dbReference type="InterPro" id="IPR025713">
    <property type="entry name" value="MotB-like_N_dom"/>
</dbReference>
<evidence type="ECO:0000259" key="10">
    <source>
        <dbReference type="PROSITE" id="PS51123"/>
    </source>
</evidence>
<dbReference type="RefSeq" id="WP_317936416.1">
    <property type="nucleotide sequence ID" value="NZ_JAUBDH010000008.1"/>
</dbReference>
<keyword evidence="11" id="KW-0282">Flagellum</keyword>
<evidence type="ECO:0000313" key="12">
    <source>
        <dbReference type="Proteomes" id="UP001280629"/>
    </source>
</evidence>
<dbReference type="InterPro" id="IPR036737">
    <property type="entry name" value="OmpA-like_sf"/>
</dbReference>
<dbReference type="EMBL" id="JAUBDH010000008">
    <property type="protein sequence ID" value="MDW0110844.1"/>
    <property type="molecule type" value="Genomic_DNA"/>
</dbReference>
<evidence type="ECO:0000256" key="2">
    <source>
        <dbReference type="ARBA" id="ARBA00008914"/>
    </source>
</evidence>
<accession>A0ABU4G1K4</accession>
<dbReference type="NCBIfam" id="NF005831">
    <property type="entry name" value="PRK07734.1"/>
    <property type="match status" value="1"/>
</dbReference>
<keyword evidence="11" id="KW-0969">Cilium</keyword>
<keyword evidence="6 7" id="KW-0472">Membrane</keyword>
<evidence type="ECO:0000256" key="8">
    <source>
        <dbReference type="SAM" id="MobiDB-lite"/>
    </source>
</evidence>
<feature type="domain" description="OmpA-like" evidence="10">
    <location>
        <begin position="122"/>
        <end position="244"/>
    </location>
</feature>
<keyword evidence="5 9" id="KW-1133">Transmembrane helix</keyword>
<dbReference type="Pfam" id="PF13677">
    <property type="entry name" value="MotB_plug"/>
    <property type="match status" value="1"/>
</dbReference>
<evidence type="ECO:0000256" key="7">
    <source>
        <dbReference type="PROSITE-ProRule" id="PRU00473"/>
    </source>
</evidence>
<evidence type="ECO:0000256" key="1">
    <source>
        <dbReference type="ARBA" id="ARBA00004162"/>
    </source>
</evidence>
<dbReference type="PANTHER" id="PTHR30329">
    <property type="entry name" value="STATOR ELEMENT OF FLAGELLAR MOTOR COMPLEX"/>
    <property type="match status" value="1"/>
</dbReference>
<dbReference type="InterPro" id="IPR006665">
    <property type="entry name" value="OmpA-like"/>
</dbReference>
<reference evidence="11 12" key="1">
    <citation type="submission" date="2023-06" db="EMBL/GenBank/DDBJ databases">
        <title>Sporosarcina sp. nov., isolated from Korean traditional fermented seafood 'Jeotgal'.</title>
        <authorList>
            <person name="Yang A.-I."/>
            <person name="Shin N.-R."/>
        </authorList>
    </citation>
    <scope>NUCLEOTIDE SEQUENCE [LARGE SCALE GENOMIC DNA]</scope>
    <source>
        <strain evidence="11 12">KCTC3840</strain>
    </source>
</reference>
<keyword evidence="11" id="KW-0966">Cell projection</keyword>
<comment type="caution">
    <text evidence="11">The sequence shown here is derived from an EMBL/GenBank/DDBJ whole genome shotgun (WGS) entry which is preliminary data.</text>
</comment>
<evidence type="ECO:0000256" key="4">
    <source>
        <dbReference type="ARBA" id="ARBA00022692"/>
    </source>
</evidence>
<dbReference type="CDD" id="cd07185">
    <property type="entry name" value="OmpA_C-like"/>
    <property type="match status" value="1"/>
</dbReference>
<sequence length="252" mass="28291">MPKKRKRKRDDGHVDESWLLPYSDLLTLLLALFIVLFASSTIDEARFNQMSSVFNDIFDGGRGVMDSSSPTTVPVPQDDLGGENENSSYLEDQRSLGEIQDNLENYIAENELEGQFDTKLTEEGLLVTIRDSVLFSPGKAEIDHQYRELVEDIAKLLIFEKPRSIVVAGHTDNVPMQTGQYSSNWELSVMRAVNFLTIIAENKQVNPVAFSAKGYGEFRPIAKNDTEAGRAKNRRVEVLIQPLVFKDGSTTE</sequence>
<dbReference type="SUPFAM" id="SSF103088">
    <property type="entry name" value="OmpA-like"/>
    <property type="match status" value="1"/>
</dbReference>
<gene>
    <name evidence="11" type="primary">motB</name>
    <name evidence="11" type="ORF">QT716_12430</name>
</gene>
<feature type="transmembrane region" description="Helical" evidence="9">
    <location>
        <begin position="21"/>
        <end position="42"/>
    </location>
</feature>
<dbReference type="Proteomes" id="UP001280629">
    <property type="component" value="Unassembled WGS sequence"/>
</dbReference>
<dbReference type="PANTHER" id="PTHR30329:SF21">
    <property type="entry name" value="LIPOPROTEIN YIAD-RELATED"/>
    <property type="match status" value="1"/>
</dbReference>
<dbReference type="Pfam" id="PF00691">
    <property type="entry name" value="OmpA"/>
    <property type="match status" value="1"/>
</dbReference>